<feature type="transmembrane region" description="Helical" evidence="6">
    <location>
        <begin position="255"/>
        <end position="275"/>
    </location>
</feature>
<dbReference type="Pfam" id="PF13520">
    <property type="entry name" value="AA_permease_2"/>
    <property type="match status" value="1"/>
</dbReference>
<keyword evidence="8" id="KW-1185">Reference proteome</keyword>
<evidence type="ECO:0000256" key="2">
    <source>
        <dbReference type="ARBA" id="ARBA00022448"/>
    </source>
</evidence>
<feature type="transmembrane region" description="Helical" evidence="6">
    <location>
        <begin position="181"/>
        <end position="201"/>
    </location>
</feature>
<comment type="subcellular location">
    <subcellularLocation>
        <location evidence="1">Membrane</location>
        <topology evidence="1">Multi-pass membrane protein</topology>
    </subcellularLocation>
</comment>
<feature type="transmembrane region" description="Helical" evidence="6">
    <location>
        <begin position="398"/>
        <end position="417"/>
    </location>
</feature>
<evidence type="ECO:0000256" key="6">
    <source>
        <dbReference type="SAM" id="Phobius"/>
    </source>
</evidence>
<dbReference type="PROSITE" id="PS00218">
    <property type="entry name" value="AMINO_ACID_PERMEASE_1"/>
    <property type="match status" value="1"/>
</dbReference>
<feature type="transmembrane region" description="Helical" evidence="6">
    <location>
        <begin position="460"/>
        <end position="483"/>
    </location>
</feature>
<keyword evidence="5 6" id="KW-0472">Membrane</keyword>
<evidence type="ECO:0000256" key="5">
    <source>
        <dbReference type="ARBA" id="ARBA00023136"/>
    </source>
</evidence>
<feature type="transmembrane region" description="Helical" evidence="6">
    <location>
        <begin position="296"/>
        <end position="315"/>
    </location>
</feature>
<accession>A0A066WLX1</accession>
<dbReference type="PANTHER" id="PTHR45649:SF3">
    <property type="entry name" value="POLYAMINE TRANSPORTER TPO5"/>
    <property type="match status" value="1"/>
</dbReference>
<evidence type="ECO:0000256" key="3">
    <source>
        <dbReference type="ARBA" id="ARBA00022692"/>
    </source>
</evidence>
<dbReference type="GO" id="GO:0016020">
    <property type="term" value="C:membrane"/>
    <property type="evidence" value="ECO:0007669"/>
    <property type="project" value="UniProtKB-SubCell"/>
</dbReference>
<comment type="caution">
    <text evidence="7">The sequence shown here is derived from an EMBL/GenBank/DDBJ whole genome shotgun (WGS) entry which is preliminary data.</text>
</comment>
<feature type="transmembrane region" description="Helical" evidence="6">
    <location>
        <begin position="495"/>
        <end position="516"/>
    </location>
</feature>
<evidence type="ECO:0000313" key="8">
    <source>
        <dbReference type="Proteomes" id="UP000027361"/>
    </source>
</evidence>
<organism evidence="7 8">
    <name type="scientific">Tilletiaria anomala (strain ATCC 24038 / CBS 436.72 / UBC 951)</name>
    <dbReference type="NCBI Taxonomy" id="1037660"/>
    <lineage>
        <taxon>Eukaryota</taxon>
        <taxon>Fungi</taxon>
        <taxon>Dikarya</taxon>
        <taxon>Basidiomycota</taxon>
        <taxon>Ustilaginomycotina</taxon>
        <taxon>Exobasidiomycetes</taxon>
        <taxon>Georgefischeriales</taxon>
        <taxon>Tilletiariaceae</taxon>
        <taxon>Tilletiaria</taxon>
    </lineage>
</organism>
<dbReference type="PIRSF" id="PIRSF006060">
    <property type="entry name" value="AA_transporter"/>
    <property type="match status" value="1"/>
</dbReference>
<dbReference type="RefSeq" id="XP_013244845.1">
    <property type="nucleotide sequence ID" value="XM_013389391.1"/>
</dbReference>
<dbReference type="PANTHER" id="PTHR45649">
    <property type="entry name" value="AMINO-ACID PERMEASE BAT1"/>
    <property type="match status" value="1"/>
</dbReference>
<dbReference type="Proteomes" id="UP000027361">
    <property type="component" value="Unassembled WGS sequence"/>
</dbReference>
<dbReference type="STRING" id="1037660.A0A066WLX1"/>
<feature type="transmembrane region" description="Helical" evidence="6">
    <location>
        <begin position="55"/>
        <end position="83"/>
    </location>
</feature>
<gene>
    <name evidence="7" type="ORF">K437DRAFT_233050</name>
</gene>
<dbReference type="InParanoid" id="A0A066WLX1"/>
<feature type="non-terminal residue" evidence="7">
    <location>
        <position position="533"/>
    </location>
</feature>
<protein>
    <submittedName>
        <fullName evidence="7">Amino acid transporter</fullName>
    </submittedName>
</protein>
<dbReference type="GO" id="GO:0006865">
    <property type="term" value="P:amino acid transport"/>
    <property type="evidence" value="ECO:0007669"/>
    <property type="project" value="InterPro"/>
</dbReference>
<dbReference type="EMBL" id="JMSN01000015">
    <property type="protein sequence ID" value="KDN51989.1"/>
    <property type="molecule type" value="Genomic_DNA"/>
</dbReference>
<evidence type="ECO:0000256" key="1">
    <source>
        <dbReference type="ARBA" id="ARBA00004141"/>
    </source>
</evidence>
<evidence type="ECO:0000313" key="7">
    <source>
        <dbReference type="EMBL" id="KDN51989.1"/>
    </source>
</evidence>
<sequence length="533" mass="57015">MEATNATASCKMPALESKPIVQLDSLENGSAGSLVKNADADLARLGYEPELKRHLGVVAVLGLSFSIIAAPFGLSVGFIYALINGGPTAILWGWVLVSFISVCIAASLGEICSCYPSSGGVYVWAAFIAPKRYSAIASWIVGWVSLAANLFLSLSILFGGAQLIMSAISTFRNQEWTPEPWQTILCFFACVLIAALVNLFGSKYQYLEMLNTISIYWGAATVVIILVTLLTMAPTKRSGAFVFGAFENRGGWPDGWAFLVGLLQAAYTLTGYGTVAQCSEETRNPAKEVPRAMVGSVIAASLSGLLYLLPILFVLPDIDTLLDTLHGVAAGQPITLLFYIVTGSPSGAFGLLFLLLGIFFFAGVGSLTVALRCIWAFARDGGIPGHKWASRVNKTFEMPVNALILSSIIIALLGIIFQGASAAFAAFTGAATILLSMSYAVPICISLFQRRRKVRNAPFSLGIWGWFANVVTFVWILLAIVLFSCPTTKEVDASTMNYASAVSAFFALISAVYYVIIGRKHYRGPLGVQVDDA</sequence>
<dbReference type="InterPro" id="IPR004840">
    <property type="entry name" value="Amino_acid_permease_CS"/>
</dbReference>
<feature type="transmembrane region" description="Helical" evidence="6">
    <location>
        <begin position="89"/>
        <end position="115"/>
    </location>
</feature>
<dbReference type="Gene3D" id="1.20.1740.10">
    <property type="entry name" value="Amino acid/polyamine transporter I"/>
    <property type="match status" value="1"/>
</dbReference>
<feature type="transmembrane region" description="Helical" evidence="6">
    <location>
        <begin position="348"/>
        <end position="377"/>
    </location>
</feature>
<dbReference type="GeneID" id="25262838"/>
<dbReference type="HOGENOM" id="CLU_004495_5_0_1"/>
<dbReference type="OrthoDB" id="3900342at2759"/>
<feature type="transmembrane region" description="Helical" evidence="6">
    <location>
        <begin position="423"/>
        <end position="448"/>
    </location>
</feature>
<feature type="transmembrane region" description="Helical" evidence="6">
    <location>
        <begin position="136"/>
        <end position="161"/>
    </location>
</feature>
<evidence type="ECO:0000256" key="4">
    <source>
        <dbReference type="ARBA" id="ARBA00022989"/>
    </source>
</evidence>
<dbReference type="OMA" id="LLMAQYT"/>
<dbReference type="AlphaFoldDB" id="A0A066WLX1"/>
<keyword evidence="4 6" id="KW-1133">Transmembrane helix</keyword>
<reference evidence="7 8" key="1">
    <citation type="submission" date="2014-05" db="EMBL/GenBank/DDBJ databases">
        <title>Draft genome sequence of a rare smut relative, Tilletiaria anomala UBC 951.</title>
        <authorList>
            <consortium name="DOE Joint Genome Institute"/>
            <person name="Toome M."/>
            <person name="Kuo A."/>
            <person name="Henrissat B."/>
            <person name="Lipzen A."/>
            <person name="Tritt A."/>
            <person name="Yoshinaga Y."/>
            <person name="Zane M."/>
            <person name="Barry K."/>
            <person name="Grigoriev I.V."/>
            <person name="Spatafora J.W."/>
            <person name="Aimea M.C."/>
        </authorList>
    </citation>
    <scope>NUCLEOTIDE SEQUENCE [LARGE SCALE GENOMIC DNA]</scope>
    <source>
        <strain evidence="7 8">UBC 951</strain>
    </source>
</reference>
<proteinExistence type="predicted"/>
<name>A0A066WLX1_TILAU</name>
<dbReference type="InterPro" id="IPR002293">
    <property type="entry name" value="AA/rel_permease1"/>
</dbReference>
<feature type="transmembrane region" description="Helical" evidence="6">
    <location>
        <begin position="213"/>
        <end position="235"/>
    </location>
</feature>
<keyword evidence="2" id="KW-0813">Transport</keyword>
<dbReference type="GO" id="GO:0022857">
    <property type="term" value="F:transmembrane transporter activity"/>
    <property type="evidence" value="ECO:0007669"/>
    <property type="project" value="InterPro"/>
</dbReference>
<keyword evidence="3 6" id="KW-0812">Transmembrane</keyword>